<dbReference type="EMBL" id="GGLE01005350">
    <property type="protein sequence ID" value="MBY09476.1"/>
    <property type="molecule type" value="Transcribed_RNA"/>
</dbReference>
<dbReference type="Pfam" id="PF00400">
    <property type="entry name" value="WD40"/>
    <property type="match status" value="2"/>
</dbReference>
<evidence type="ECO:0000256" key="2">
    <source>
        <dbReference type="ARBA" id="ARBA00022574"/>
    </source>
</evidence>
<dbReference type="InterPro" id="IPR036322">
    <property type="entry name" value="WD40_repeat_dom_sf"/>
</dbReference>
<dbReference type="GO" id="GO:0006406">
    <property type="term" value="P:mRNA export from nucleus"/>
    <property type="evidence" value="ECO:0007669"/>
    <property type="project" value="TreeGrafter"/>
</dbReference>
<evidence type="ECO:0000256" key="1">
    <source>
        <dbReference type="ARBA" id="ARBA00009728"/>
    </source>
</evidence>
<dbReference type="PROSITE" id="PS50082">
    <property type="entry name" value="WD_REPEATS_2"/>
    <property type="match status" value="1"/>
</dbReference>
<dbReference type="InterPro" id="IPR042626">
    <property type="entry name" value="THOC6"/>
</dbReference>
<feature type="repeat" description="WD" evidence="3">
    <location>
        <begin position="154"/>
        <end position="195"/>
    </location>
</feature>
<name>A0A2R5LJ08_9ACAR</name>
<dbReference type="PANTHER" id="PTHR44411">
    <property type="entry name" value="THO COMPLEX SUBUNIT 6 HOMOLOG"/>
    <property type="match status" value="1"/>
</dbReference>
<dbReference type="GO" id="GO:0000347">
    <property type="term" value="C:THO complex"/>
    <property type="evidence" value="ECO:0007669"/>
    <property type="project" value="TreeGrafter"/>
</dbReference>
<dbReference type="GO" id="GO:0000346">
    <property type="term" value="C:transcription export complex"/>
    <property type="evidence" value="ECO:0007669"/>
    <property type="project" value="TreeGrafter"/>
</dbReference>
<dbReference type="AlphaFoldDB" id="A0A2R5LJ08"/>
<reference evidence="4" key="1">
    <citation type="submission" date="2018-03" db="EMBL/GenBank/DDBJ databases">
        <title>The relapsing fever spirochete Borrelia turicatae persists in the highly oxidative environment of its soft-bodied tick vector.</title>
        <authorList>
            <person name="Bourret T.J."/>
            <person name="Boyle W.K."/>
            <person name="Valenzuela J.G."/>
            <person name="Oliveira F."/>
            <person name="Lopez J.E."/>
        </authorList>
    </citation>
    <scope>NUCLEOTIDE SEQUENCE</scope>
    <source>
        <strain evidence="4">Kansas strain/isolate</strain>
        <tissue evidence="4">Salivary glands</tissue>
    </source>
</reference>
<evidence type="ECO:0000256" key="3">
    <source>
        <dbReference type="PROSITE-ProRule" id="PRU00221"/>
    </source>
</evidence>
<organism evidence="4">
    <name type="scientific">Ornithodoros turicata</name>
    <dbReference type="NCBI Taxonomy" id="34597"/>
    <lineage>
        <taxon>Eukaryota</taxon>
        <taxon>Metazoa</taxon>
        <taxon>Ecdysozoa</taxon>
        <taxon>Arthropoda</taxon>
        <taxon>Chelicerata</taxon>
        <taxon>Arachnida</taxon>
        <taxon>Acari</taxon>
        <taxon>Parasitiformes</taxon>
        <taxon>Ixodida</taxon>
        <taxon>Ixodoidea</taxon>
        <taxon>Argasidae</taxon>
        <taxon>Ornithodorinae</taxon>
        <taxon>Ornithodoros</taxon>
    </lineage>
</organism>
<sequence length="332" mass="36973">MEKLRKYYTTVYAQCFSPCHKYLVAANNYGEIAVFAVTDFLSHEDNILDDCRREPMYKFQAHNNAIYSMVMSENFVISGGSGEIMAWDWSTIKKKSAKLAWSLTIPQGENLLQPEINALVLTGKDSEPRMLLAGCGDNKIYAWDIETRTLLHTLTGHTDYIHGIALASSSTELYSASEDGSVKQWDLRNTTKEQSSIEPYKNEELQRPLYGKWIGCVALDSNDDWLLCGGGPTLCIWHISSCSPVTPLTSMSRPATVALFYDDMVLGAGNDPSVCHWSFSGDLKAKVETSASNLYSVAINDAPPYKALCAAGSSYKIEVCTNFMYRDFSLIF</sequence>
<proteinExistence type="inferred from homology"/>
<dbReference type="SUPFAM" id="SSF50978">
    <property type="entry name" value="WD40 repeat-like"/>
    <property type="match status" value="1"/>
</dbReference>
<keyword evidence="2 3" id="KW-0853">WD repeat</keyword>
<dbReference type="InterPro" id="IPR001680">
    <property type="entry name" value="WD40_rpt"/>
</dbReference>
<dbReference type="PROSITE" id="PS50294">
    <property type="entry name" value="WD_REPEATS_REGION"/>
    <property type="match status" value="1"/>
</dbReference>
<evidence type="ECO:0000313" key="4">
    <source>
        <dbReference type="EMBL" id="MBY09476.1"/>
    </source>
</evidence>
<dbReference type="PANTHER" id="PTHR44411:SF1">
    <property type="entry name" value="THO COMPLEX SUBUNIT 6 HOMOLOG"/>
    <property type="match status" value="1"/>
</dbReference>
<dbReference type="SMART" id="SM00320">
    <property type="entry name" value="WD40"/>
    <property type="match status" value="5"/>
</dbReference>
<dbReference type="InterPro" id="IPR015943">
    <property type="entry name" value="WD40/YVTN_repeat-like_dom_sf"/>
</dbReference>
<accession>A0A2R5LJ08</accession>
<protein>
    <submittedName>
        <fullName evidence="4">Uncharacterized protein</fullName>
    </submittedName>
</protein>
<dbReference type="Gene3D" id="2.130.10.10">
    <property type="entry name" value="YVTN repeat-like/Quinoprotein amine dehydrogenase"/>
    <property type="match status" value="2"/>
</dbReference>
<comment type="similarity">
    <text evidence="1">Belongs to the WD repeat THOC6 family.</text>
</comment>